<evidence type="ECO:0000256" key="1">
    <source>
        <dbReference type="SAM" id="MobiDB-lite"/>
    </source>
</evidence>
<evidence type="ECO:0000313" key="2">
    <source>
        <dbReference type="EMBL" id="MFC5909311.1"/>
    </source>
</evidence>
<proteinExistence type="predicted"/>
<sequence length="51" mass="5670">MRNSKRHSSRKHSASLKGRQLPAAAPQVRVRHGAGAFGPSALDLPRRMFEF</sequence>
<feature type="region of interest" description="Disordered" evidence="1">
    <location>
        <begin position="1"/>
        <end position="39"/>
    </location>
</feature>
<evidence type="ECO:0008006" key="4">
    <source>
        <dbReference type="Google" id="ProtNLM"/>
    </source>
</evidence>
<reference evidence="3" key="1">
    <citation type="journal article" date="2019" name="Int. J. Syst. Evol. Microbiol.">
        <title>The Global Catalogue of Microorganisms (GCM) 10K type strain sequencing project: providing services to taxonomists for standard genome sequencing and annotation.</title>
        <authorList>
            <consortium name="The Broad Institute Genomics Platform"/>
            <consortium name="The Broad Institute Genome Sequencing Center for Infectious Disease"/>
            <person name="Wu L."/>
            <person name="Ma J."/>
        </authorList>
    </citation>
    <scope>NUCLEOTIDE SEQUENCE [LARGE SCALE GENOMIC DNA]</scope>
    <source>
        <strain evidence="3">JCM 4816</strain>
    </source>
</reference>
<keyword evidence="3" id="KW-1185">Reference proteome</keyword>
<accession>A0ABW1G678</accession>
<organism evidence="2 3">
    <name type="scientific">Streptacidiphilus monticola</name>
    <dbReference type="NCBI Taxonomy" id="2161674"/>
    <lineage>
        <taxon>Bacteria</taxon>
        <taxon>Bacillati</taxon>
        <taxon>Actinomycetota</taxon>
        <taxon>Actinomycetes</taxon>
        <taxon>Kitasatosporales</taxon>
        <taxon>Streptomycetaceae</taxon>
        <taxon>Streptacidiphilus</taxon>
    </lineage>
</organism>
<evidence type="ECO:0000313" key="3">
    <source>
        <dbReference type="Proteomes" id="UP001596174"/>
    </source>
</evidence>
<dbReference type="RefSeq" id="WP_380584991.1">
    <property type="nucleotide sequence ID" value="NZ_JBHSQJ010000078.1"/>
</dbReference>
<protein>
    <recommendedName>
        <fullName evidence="4">50S ribosomal protein L32</fullName>
    </recommendedName>
</protein>
<comment type="caution">
    <text evidence="2">The sequence shown here is derived from an EMBL/GenBank/DDBJ whole genome shotgun (WGS) entry which is preliminary data.</text>
</comment>
<feature type="compositionally biased region" description="Basic residues" evidence="1">
    <location>
        <begin position="1"/>
        <end position="14"/>
    </location>
</feature>
<dbReference type="Proteomes" id="UP001596174">
    <property type="component" value="Unassembled WGS sequence"/>
</dbReference>
<name>A0ABW1G678_9ACTN</name>
<gene>
    <name evidence="2" type="ORF">ACFP3V_19075</name>
</gene>
<dbReference type="EMBL" id="JBHSQJ010000078">
    <property type="protein sequence ID" value="MFC5909311.1"/>
    <property type="molecule type" value="Genomic_DNA"/>
</dbReference>